<name>A0A5N5SUV1_9CRUS</name>
<dbReference type="EMBL" id="SEYY01019919">
    <property type="protein sequence ID" value="KAB7497787.1"/>
    <property type="molecule type" value="Genomic_DNA"/>
</dbReference>
<dbReference type="InterPro" id="IPR045234">
    <property type="entry name" value="Unkempt-like"/>
</dbReference>
<evidence type="ECO:0000256" key="4">
    <source>
        <dbReference type="PROSITE-ProRule" id="PRU00723"/>
    </source>
</evidence>
<dbReference type="InterPro" id="IPR036855">
    <property type="entry name" value="Znf_CCCH_sf"/>
</dbReference>
<dbReference type="GO" id="GO:0008270">
    <property type="term" value="F:zinc ion binding"/>
    <property type="evidence" value="ECO:0007669"/>
    <property type="project" value="UniProtKB-KW"/>
</dbReference>
<feature type="non-terminal residue" evidence="7">
    <location>
        <position position="139"/>
    </location>
</feature>
<organism evidence="7 8">
    <name type="scientific">Armadillidium nasatum</name>
    <dbReference type="NCBI Taxonomy" id="96803"/>
    <lineage>
        <taxon>Eukaryota</taxon>
        <taxon>Metazoa</taxon>
        <taxon>Ecdysozoa</taxon>
        <taxon>Arthropoda</taxon>
        <taxon>Crustacea</taxon>
        <taxon>Multicrustacea</taxon>
        <taxon>Malacostraca</taxon>
        <taxon>Eumalacostraca</taxon>
        <taxon>Peracarida</taxon>
        <taxon>Isopoda</taxon>
        <taxon>Oniscidea</taxon>
        <taxon>Crinocheta</taxon>
        <taxon>Armadillidiidae</taxon>
        <taxon>Armadillidium</taxon>
    </lineage>
</organism>
<keyword evidence="5" id="KW-0732">Signal</keyword>
<evidence type="ECO:0000313" key="7">
    <source>
        <dbReference type="EMBL" id="KAB7497787.1"/>
    </source>
</evidence>
<feature type="signal peptide" evidence="5">
    <location>
        <begin position="1"/>
        <end position="17"/>
    </location>
</feature>
<evidence type="ECO:0000313" key="8">
    <source>
        <dbReference type="Proteomes" id="UP000326759"/>
    </source>
</evidence>
<keyword evidence="8" id="KW-1185">Reference proteome</keyword>
<dbReference type="PROSITE" id="PS50103">
    <property type="entry name" value="ZF_C3H1"/>
    <property type="match status" value="1"/>
</dbReference>
<accession>A0A5N5SUV1</accession>
<keyword evidence="1 4" id="KW-0479">Metal-binding</keyword>
<comment type="caution">
    <text evidence="7">The sequence shown here is derived from an EMBL/GenBank/DDBJ whole genome shotgun (WGS) entry which is preliminary data.</text>
</comment>
<keyword evidence="3 4" id="KW-0862">Zinc</keyword>
<evidence type="ECO:0000256" key="5">
    <source>
        <dbReference type="SAM" id="SignalP"/>
    </source>
</evidence>
<sequence>VMLKLLLILTLKGHLFANYVNNLAIGDTILKTSFLHKALSCESYKTIECEKPECDEASCIFYHSEMDRRRNPYTVPYRSMACKFISNVGACKIGDKCQFAHNDYECMFHPFEIYFKLCKSRKTRKQCFSTNPLCPHAHL</sequence>
<feature type="non-terminal residue" evidence="7">
    <location>
        <position position="1"/>
    </location>
</feature>
<evidence type="ECO:0000259" key="6">
    <source>
        <dbReference type="PROSITE" id="PS50103"/>
    </source>
</evidence>
<feature type="chain" id="PRO_5024367031" evidence="5">
    <location>
        <begin position="18"/>
        <end position="139"/>
    </location>
</feature>
<dbReference type="Proteomes" id="UP000326759">
    <property type="component" value="Unassembled WGS sequence"/>
</dbReference>
<keyword evidence="2 4" id="KW-0863">Zinc-finger</keyword>
<dbReference type="PANTHER" id="PTHR14493:SF50">
    <property type="entry name" value="RING FINGER PROTEIN UNKEMPT"/>
    <property type="match status" value="1"/>
</dbReference>
<dbReference type="SUPFAM" id="SSF90229">
    <property type="entry name" value="CCCH zinc finger"/>
    <property type="match status" value="1"/>
</dbReference>
<protein>
    <submittedName>
        <fullName evidence="7">Zinc finger CCCH domain-containing protein 50</fullName>
    </submittedName>
</protein>
<dbReference type="AlphaFoldDB" id="A0A5N5SUV1"/>
<feature type="domain" description="C3H1-type" evidence="6">
    <location>
        <begin position="76"/>
        <end position="104"/>
    </location>
</feature>
<reference evidence="7 8" key="1">
    <citation type="journal article" date="2019" name="PLoS Biol.">
        <title>Sex chromosomes control vertical transmission of feminizing Wolbachia symbionts in an isopod.</title>
        <authorList>
            <person name="Becking T."/>
            <person name="Chebbi M.A."/>
            <person name="Giraud I."/>
            <person name="Moumen B."/>
            <person name="Laverre T."/>
            <person name="Caubet Y."/>
            <person name="Peccoud J."/>
            <person name="Gilbert C."/>
            <person name="Cordaux R."/>
        </authorList>
    </citation>
    <scope>NUCLEOTIDE SEQUENCE [LARGE SCALE GENOMIC DNA]</scope>
    <source>
        <strain evidence="7">ANa2</strain>
        <tissue evidence="7">Whole body excluding digestive tract and cuticle</tissue>
    </source>
</reference>
<evidence type="ECO:0000256" key="2">
    <source>
        <dbReference type="ARBA" id="ARBA00022771"/>
    </source>
</evidence>
<dbReference type="PANTHER" id="PTHR14493">
    <property type="entry name" value="UNKEMPT FAMILY MEMBER"/>
    <property type="match status" value="1"/>
</dbReference>
<evidence type="ECO:0000256" key="1">
    <source>
        <dbReference type="ARBA" id="ARBA00022723"/>
    </source>
</evidence>
<evidence type="ECO:0000256" key="3">
    <source>
        <dbReference type="ARBA" id="ARBA00022833"/>
    </source>
</evidence>
<dbReference type="OrthoDB" id="410307at2759"/>
<dbReference type="Gene3D" id="4.10.1000.10">
    <property type="entry name" value="Zinc finger, CCCH-type"/>
    <property type="match status" value="1"/>
</dbReference>
<proteinExistence type="predicted"/>
<dbReference type="SMART" id="SM00356">
    <property type="entry name" value="ZnF_C3H1"/>
    <property type="match status" value="2"/>
</dbReference>
<feature type="zinc finger region" description="C3H1-type" evidence="4">
    <location>
        <begin position="76"/>
        <end position="104"/>
    </location>
</feature>
<dbReference type="InterPro" id="IPR000571">
    <property type="entry name" value="Znf_CCCH"/>
</dbReference>
<gene>
    <name evidence="7" type="ORF">Anas_03255</name>
</gene>